<dbReference type="AlphaFoldDB" id="A0A5B7G9F8"/>
<accession>A0A5B7G9F8</accession>
<evidence type="ECO:0000313" key="2">
    <source>
        <dbReference type="EMBL" id="MPC53883.1"/>
    </source>
</evidence>
<dbReference type="EMBL" id="VSRR010011956">
    <property type="protein sequence ID" value="MPC53883.1"/>
    <property type="molecule type" value="Genomic_DNA"/>
</dbReference>
<comment type="caution">
    <text evidence="2">The sequence shown here is derived from an EMBL/GenBank/DDBJ whole genome shotgun (WGS) entry which is preliminary data.</text>
</comment>
<gene>
    <name evidence="2" type="ORF">E2C01_047786</name>
</gene>
<dbReference type="Proteomes" id="UP000324222">
    <property type="component" value="Unassembled WGS sequence"/>
</dbReference>
<keyword evidence="3" id="KW-1185">Reference proteome</keyword>
<sequence>MTFLLKEMVHFSDGTIQREDQARSLDKSGLQEHQKEGQKVSHRNNLMLWDVILLTWLVKITKKNCCFIVLRDAVWVEHRDTHDNRPSASQSSLAFPVVSYHGTPI</sequence>
<evidence type="ECO:0000313" key="3">
    <source>
        <dbReference type="Proteomes" id="UP000324222"/>
    </source>
</evidence>
<proteinExistence type="predicted"/>
<feature type="region of interest" description="Disordered" evidence="1">
    <location>
        <begin position="20"/>
        <end position="40"/>
    </location>
</feature>
<organism evidence="2 3">
    <name type="scientific">Portunus trituberculatus</name>
    <name type="common">Swimming crab</name>
    <name type="synonym">Neptunus trituberculatus</name>
    <dbReference type="NCBI Taxonomy" id="210409"/>
    <lineage>
        <taxon>Eukaryota</taxon>
        <taxon>Metazoa</taxon>
        <taxon>Ecdysozoa</taxon>
        <taxon>Arthropoda</taxon>
        <taxon>Crustacea</taxon>
        <taxon>Multicrustacea</taxon>
        <taxon>Malacostraca</taxon>
        <taxon>Eumalacostraca</taxon>
        <taxon>Eucarida</taxon>
        <taxon>Decapoda</taxon>
        <taxon>Pleocyemata</taxon>
        <taxon>Brachyura</taxon>
        <taxon>Eubrachyura</taxon>
        <taxon>Portunoidea</taxon>
        <taxon>Portunidae</taxon>
        <taxon>Portuninae</taxon>
        <taxon>Portunus</taxon>
    </lineage>
</organism>
<evidence type="ECO:0000256" key="1">
    <source>
        <dbReference type="SAM" id="MobiDB-lite"/>
    </source>
</evidence>
<feature type="compositionally biased region" description="Basic and acidic residues" evidence="1">
    <location>
        <begin position="20"/>
        <end position="39"/>
    </location>
</feature>
<name>A0A5B7G9F8_PORTR</name>
<protein>
    <submittedName>
        <fullName evidence="2">Uncharacterized protein</fullName>
    </submittedName>
</protein>
<reference evidence="2 3" key="1">
    <citation type="submission" date="2019-05" db="EMBL/GenBank/DDBJ databases">
        <title>Another draft genome of Portunus trituberculatus and its Hox gene families provides insights of decapod evolution.</title>
        <authorList>
            <person name="Jeong J.-H."/>
            <person name="Song I."/>
            <person name="Kim S."/>
            <person name="Choi T."/>
            <person name="Kim D."/>
            <person name="Ryu S."/>
            <person name="Kim W."/>
        </authorList>
    </citation>
    <scope>NUCLEOTIDE SEQUENCE [LARGE SCALE GENOMIC DNA]</scope>
    <source>
        <tissue evidence="2">Muscle</tissue>
    </source>
</reference>